<dbReference type="InterPro" id="IPR008146">
    <property type="entry name" value="Gln_synth_cat_dom"/>
</dbReference>
<name>A0A0R1MIY4_9LACO</name>
<evidence type="ECO:0000256" key="5">
    <source>
        <dbReference type="PROSITE-ProRule" id="PRU01330"/>
    </source>
</evidence>
<evidence type="ECO:0000256" key="1">
    <source>
        <dbReference type="ARBA" id="ARBA00009897"/>
    </source>
</evidence>
<evidence type="ECO:0000256" key="2">
    <source>
        <dbReference type="ARBA" id="ARBA00022598"/>
    </source>
</evidence>
<feature type="domain" description="GS catalytic" evidence="8">
    <location>
        <begin position="126"/>
        <end position="463"/>
    </location>
</feature>
<evidence type="ECO:0000259" key="8">
    <source>
        <dbReference type="PROSITE" id="PS51987"/>
    </source>
</evidence>
<protein>
    <submittedName>
        <fullName evidence="9">Glutamine synthetase</fullName>
    </submittedName>
</protein>
<dbReference type="Proteomes" id="UP000051686">
    <property type="component" value="Unassembled WGS sequence"/>
</dbReference>
<dbReference type="PANTHER" id="PTHR43785:SF2">
    <property type="entry name" value="TYPE-1 GLUTAMINE SYNTHETASE 1"/>
    <property type="match status" value="1"/>
</dbReference>
<dbReference type="EMBL" id="AZEH01000030">
    <property type="protein sequence ID" value="KRL05250.1"/>
    <property type="molecule type" value="Genomic_DNA"/>
</dbReference>
<accession>A0A0R1MIY4</accession>
<dbReference type="Pfam" id="PF16952">
    <property type="entry name" value="Gln-synt_N_2"/>
    <property type="match status" value="1"/>
</dbReference>
<dbReference type="PROSITE" id="PS51986">
    <property type="entry name" value="GS_BETA_GRASP"/>
    <property type="match status" value="1"/>
</dbReference>
<organism evidence="9 10">
    <name type="scientific">Liquorilactobacillus oeni DSM 19972</name>
    <dbReference type="NCBI Taxonomy" id="1423777"/>
    <lineage>
        <taxon>Bacteria</taxon>
        <taxon>Bacillati</taxon>
        <taxon>Bacillota</taxon>
        <taxon>Bacilli</taxon>
        <taxon>Lactobacillales</taxon>
        <taxon>Lactobacillaceae</taxon>
        <taxon>Liquorilactobacillus</taxon>
    </lineage>
</organism>
<dbReference type="Gene3D" id="3.30.590.10">
    <property type="entry name" value="Glutamine synthetase/guanido kinase, catalytic domain"/>
    <property type="match status" value="1"/>
</dbReference>
<comment type="caution">
    <text evidence="9">The sequence shown here is derived from an EMBL/GenBank/DDBJ whole genome shotgun (WGS) entry which is preliminary data.</text>
</comment>
<sequence>MLRADKKEVFIVNKKTEVSVLVNRLKKQGVEQIEFIYTDYTGLSRGKTVFINELSSRLLDGVGITRAMPASTARDEIVNVPGMNAVGEYRLVPDLESLRILPYAPQVATVMCDYYDEQKKPLAFDPRVILQEIIKQFKKFGLEAKMTYENEFILYKEDPETELKPDNPKICFSTEAMDHAYRFLPELVKKLRAVGIYPVEYYPEAGAGQHEIPVAPSTPLNAADNELRFKRIVKRVVQDYGLYATFAPKPNLETAGTGAHIHLSLWKGEKNVFFEESDALQLSKTGYYFIGGLMKHMRALLAFTCPTVNSYQRLQPGHWSSAYATFGKDNREAAVRIPSTFWSEQASSMNIELKASDATANPYLAFAAILAAGLDGIKNKILPNTFVDEDPATMTKEQRTKLNIKRLPLDLETALVALEEDSYFRTIFTDVGVDTYCKVKRADIRYFKNMSAVQIAAVHRDLY</sequence>
<dbReference type="Gene3D" id="3.10.20.70">
    <property type="entry name" value="Glutamine synthetase, N-terminal domain"/>
    <property type="match status" value="1"/>
</dbReference>
<dbReference type="SMART" id="SM01230">
    <property type="entry name" value="Gln-synt_C"/>
    <property type="match status" value="1"/>
</dbReference>
<dbReference type="STRING" id="1423777.FD46_GL000960"/>
<dbReference type="Pfam" id="PF00120">
    <property type="entry name" value="Gln-synt_C"/>
    <property type="match status" value="1"/>
</dbReference>
<dbReference type="InterPro" id="IPR014746">
    <property type="entry name" value="Gln_synth/guanido_kin_cat_dom"/>
</dbReference>
<evidence type="ECO:0000259" key="7">
    <source>
        <dbReference type="PROSITE" id="PS51986"/>
    </source>
</evidence>
<proteinExistence type="inferred from homology"/>
<keyword evidence="3" id="KW-0547">Nucleotide-binding</keyword>
<feature type="domain" description="GS beta-grasp" evidence="7">
    <location>
        <begin position="31"/>
        <end position="119"/>
    </location>
</feature>
<dbReference type="GO" id="GO:0006542">
    <property type="term" value="P:glutamine biosynthetic process"/>
    <property type="evidence" value="ECO:0007669"/>
    <property type="project" value="InterPro"/>
</dbReference>
<evidence type="ECO:0000256" key="4">
    <source>
        <dbReference type="ARBA" id="ARBA00022840"/>
    </source>
</evidence>
<evidence type="ECO:0000256" key="6">
    <source>
        <dbReference type="RuleBase" id="RU000384"/>
    </source>
</evidence>
<keyword evidence="10" id="KW-1185">Reference proteome</keyword>
<dbReference type="PATRIC" id="fig|1423777.3.peg.987"/>
<dbReference type="SUPFAM" id="SSF55931">
    <property type="entry name" value="Glutamine synthetase/guanido kinase"/>
    <property type="match status" value="1"/>
</dbReference>
<gene>
    <name evidence="9" type="ORF">FD46_GL000960</name>
</gene>
<dbReference type="PROSITE" id="PS51987">
    <property type="entry name" value="GS_CATALYTIC"/>
    <property type="match status" value="1"/>
</dbReference>
<dbReference type="SUPFAM" id="SSF54368">
    <property type="entry name" value="Glutamine synthetase, N-terminal domain"/>
    <property type="match status" value="1"/>
</dbReference>
<comment type="similarity">
    <text evidence="1 5 6">Belongs to the glutamine synthetase family.</text>
</comment>
<dbReference type="PANTHER" id="PTHR43785">
    <property type="entry name" value="GAMMA-GLUTAMYLPUTRESCINE SYNTHETASE"/>
    <property type="match status" value="1"/>
</dbReference>
<keyword evidence="2" id="KW-0436">Ligase</keyword>
<reference evidence="9 10" key="1">
    <citation type="journal article" date="2015" name="Genome Announc.">
        <title>Expanding the biotechnology potential of lactobacilli through comparative genomics of 213 strains and associated genera.</title>
        <authorList>
            <person name="Sun Z."/>
            <person name="Harris H.M."/>
            <person name="McCann A."/>
            <person name="Guo C."/>
            <person name="Argimon S."/>
            <person name="Zhang W."/>
            <person name="Yang X."/>
            <person name="Jeffery I.B."/>
            <person name="Cooney J.C."/>
            <person name="Kagawa T.F."/>
            <person name="Liu W."/>
            <person name="Song Y."/>
            <person name="Salvetti E."/>
            <person name="Wrobel A."/>
            <person name="Rasinkangas P."/>
            <person name="Parkhill J."/>
            <person name="Rea M.C."/>
            <person name="O'Sullivan O."/>
            <person name="Ritari J."/>
            <person name="Douillard F.P."/>
            <person name="Paul Ross R."/>
            <person name="Yang R."/>
            <person name="Briner A.E."/>
            <person name="Felis G.E."/>
            <person name="de Vos W.M."/>
            <person name="Barrangou R."/>
            <person name="Klaenhammer T.R."/>
            <person name="Caufield P.W."/>
            <person name="Cui Y."/>
            <person name="Zhang H."/>
            <person name="O'Toole P.W."/>
        </authorList>
    </citation>
    <scope>NUCLEOTIDE SEQUENCE [LARGE SCALE GENOMIC DNA]</scope>
    <source>
        <strain evidence="9 10">DSM 19972</strain>
    </source>
</reference>
<evidence type="ECO:0000256" key="3">
    <source>
        <dbReference type="ARBA" id="ARBA00022741"/>
    </source>
</evidence>
<dbReference type="GO" id="GO:0004356">
    <property type="term" value="F:glutamine synthetase activity"/>
    <property type="evidence" value="ECO:0007669"/>
    <property type="project" value="InterPro"/>
</dbReference>
<dbReference type="InterPro" id="IPR036651">
    <property type="entry name" value="Gln_synt_N_sf"/>
</dbReference>
<dbReference type="GO" id="GO:0005524">
    <property type="term" value="F:ATP binding"/>
    <property type="evidence" value="ECO:0007669"/>
    <property type="project" value="UniProtKB-KW"/>
</dbReference>
<evidence type="ECO:0000313" key="10">
    <source>
        <dbReference type="Proteomes" id="UP000051686"/>
    </source>
</evidence>
<dbReference type="InterPro" id="IPR008147">
    <property type="entry name" value="Gln_synt_N"/>
</dbReference>
<evidence type="ECO:0000313" key="9">
    <source>
        <dbReference type="EMBL" id="KRL05250.1"/>
    </source>
</evidence>
<dbReference type="AlphaFoldDB" id="A0A0R1MIY4"/>
<keyword evidence="4" id="KW-0067">ATP-binding</keyword>